<gene>
    <name evidence="1" type="ORF">RHMOL_Rhmol10G0284600</name>
</gene>
<keyword evidence="2" id="KW-1185">Reference proteome</keyword>
<dbReference type="Proteomes" id="UP001062846">
    <property type="component" value="Chromosome 10"/>
</dbReference>
<evidence type="ECO:0000313" key="2">
    <source>
        <dbReference type="Proteomes" id="UP001062846"/>
    </source>
</evidence>
<name>A0ACC0M768_RHOML</name>
<dbReference type="EMBL" id="CM046397">
    <property type="protein sequence ID" value="KAI8536795.1"/>
    <property type="molecule type" value="Genomic_DNA"/>
</dbReference>
<proteinExistence type="predicted"/>
<organism evidence="1 2">
    <name type="scientific">Rhododendron molle</name>
    <name type="common">Chinese azalea</name>
    <name type="synonym">Azalea mollis</name>
    <dbReference type="NCBI Taxonomy" id="49168"/>
    <lineage>
        <taxon>Eukaryota</taxon>
        <taxon>Viridiplantae</taxon>
        <taxon>Streptophyta</taxon>
        <taxon>Embryophyta</taxon>
        <taxon>Tracheophyta</taxon>
        <taxon>Spermatophyta</taxon>
        <taxon>Magnoliopsida</taxon>
        <taxon>eudicotyledons</taxon>
        <taxon>Gunneridae</taxon>
        <taxon>Pentapetalae</taxon>
        <taxon>asterids</taxon>
        <taxon>Ericales</taxon>
        <taxon>Ericaceae</taxon>
        <taxon>Ericoideae</taxon>
        <taxon>Rhodoreae</taxon>
        <taxon>Rhododendron</taxon>
    </lineage>
</organism>
<sequence length="275" mass="31000">MNLWSDGRRVSDKAGRGWKVIEKSKGLMRRMGGLEERGWLQGHSAGAGGDDQTHQPKPIRSIRPISAVQSPDPSKPTTKSTAADTSTVAASTTTVLKKKWAMDSWKTKKALQLPEYPDRDQLQSVLETLEAFLPIAFAGEGRSLEERLGEAAMGMRFYCRVGIAPAVLGGGGVVFECLLKTEKAKMSSLQLMEYRKKSYKAGLDLEESSRQREEDLEKVRLSKREENLLNKRGEGRSSSSNLRSCSQMLRRPMMMKLGRWYNRLDLMLIFPYFEF</sequence>
<comment type="caution">
    <text evidence="1">The sequence shown here is derived from an EMBL/GenBank/DDBJ whole genome shotgun (WGS) entry which is preliminary data.</text>
</comment>
<protein>
    <submittedName>
        <fullName evidence="1">Uncharacterized protein</fullName>
    </submittedName>
</protein>
<evidence type="ECO:0000313" key="1">
    <source>
        <dbReference type="EMBL" id="KAI8536795.1"/>
    </source>
</evidence>
<accession>A0ACC0M768</accession>
<reference evidence="1" key="1">
    <citation type="submission" date="2022-02" db="EMBL/GenBank/DDBJ databases">
        <title>Plant Genome Project.</title>
        <authorList>
            <person name="Zhang R.-G."/>
        </authorList>
    </citation>
    <scope>NUCLEOTIDE SEQUENCE</scope>
    <source>
        <strain evidence="1">AT1</strain>
    </source>
</reference>